<dbReference type="InterPro" id="IPR036390">
    <property type="entry name" value="WH_DNA-bd_sf"/>
</dbReference>
<name>B8HV33_CYAP4</name>
<accession>B8HV33</accession>
<dbReference type="InterPro" id="IPR012967">
    <property type="entry name" value="COMT_dimerisation"/>
</dbReference>
<dbReference type="Gene3D" id="3.40.50.150">
    <property type="entry name" value="Vaccinia Virus protein VP39"/>
    <property type="match status" value="1"/>
</dbReference>
<feature type="domain" description="O-methyltransferase C-terminal" evidence="5">
    <location>
        <begin position="112"/>
        <end position="317"/>
    </location>
</feature>
<dbReference type="Gene3D" id="1.10.10.10">
    <property type="entry name" value="Winged helix-like DNA-binding domain superfamily/Winged helix DNA-binding domain"/>
    <property type="match status" value="1"/>
</dbReference>
<dbReference type="KEGG" id="cyn:Cyan7425_0692"/>
<protein>
    <submittedName>
        <fullName evidence="7">O-methyltransferase family 2</fullName>
    </submittedName>
</protein>
<dbReference type="AlphaFoldDB" id="B8HV33"/>
<dbReference type="PROSITE" id="PS51683">
    <property type="entry name" value="SAM_OMT_II"/>
    <property type="match status" value="1"/>
</dbReference>
<feature type="active site" description="Proton acceptor" evidence="4">
    <location>
        <position position="246"/>
    </location>
</feature>
<evidence type="ECO:0000256" key="3">
    <source>
        <dbReference type="ARBA" id="ARBA00022691"/>
    </source>
</evidence>
<dbReference type="InterPro" id="IPR001077">
    <property type="entry name" value="COMT_C"/>
</dbReference>
<sequence>MAPSLPPQIQLLQMATANWVSQSIYAAAKLGLADQLQAEPQSCDRLAELTHTHAPFLYRLLRALVSLGVFSQTSTGEFALTPVGEFLRSDVPGSLRAMAVMQGEEHYHAWGDIVYSLQAGENAFTHLYGMDIFTYLGQHPASAQIFDQAMTSFSSIEIPAVMAAYDFSGLNTIVDVAGGHGSLLATILQAYPQSQGILFDQEAVIAGAKPQLTQAGVLDRCQLVGGSFFETVPGGGDAYLLKHIVHDWGDESAIAILKNCRQAMGNSGKVLVIEQVIPPGNGPATSKLLDLNMMVMCSGGKERTAAEYQILFEQAGFHLNRIVSTPAEISVLEGIPA</sequence>
<dbReference type="Pfam" id="PF08100">
    <property type="entry name" value="Dimerisation"/>
    <property type="match status" value="1"/>
</dbReference>
<dbReference type="GO" id="GO:0008171">
    <property type="term" value="F:O-methyltransferase activity"/>
    <property type="evidence" value="ECO:0007669"/>
    <property type="project" value="InterPro"/>
</dbReference>
<dbReference type="GO" id="GO:0032259">
    <property type="term" value="P:methylation"/>
    <property type="evidence" value="ECO:0007669"/>
    <property type="project" value="UniProtKB-KW"/>
</dbReference>
<evidence type="ECO:0000259" key="6">
    <source>
        <dbReference type="Pfam" id="PF08100"/>
    </source>
</evidence>
<evidence type="ECO:0000313" key="7">
    <source>
        <dbReference type="EMBL" id="ACL43080.1"/>
    </source>
</evidence>
<dbReference type="EMBL" id="CP001344">
    <property type="protein sequence ID" value="ACL43080.1"/>
    <property type="molecule type" value="Genomic_DNA"/>
</dbReference>
<keyword evidence="2 7" id="KW-0808">Transferase</keyword>
<dbReference type="InterPro" id="IPR036388">
    <property type="entry name" value="WH-like_DNA-bd_sf"/>
</dbReference>
<evidence type="ECO:0000259" key="5">
    <source>
        <dbReference type="Pfam" id="PF00891"/>
    </source>
</evidence>
<gene>
    <name evidence="7" type="ordered locus">Cyan7425_0692</name>
</gene>
<feature type="domain" description="O-methyltransferase dimerisation" evidence="6">
    <location>
        <begin position="13"/>
        <end position="87"/>
    </location>
</feature>
<evidence type="ECO:0000256" key="2">
    <source>
        <dbReference type="ARBA" id="ARBA00022679"/>
    </source>
</evidence>
<dbReference type="Gene3D" id="1.10.287.1350">
    <property type="match status" value="1"/>
</dbReference>
<evidence type="ECO:0000256" key="4">
    <source>
        <dbReference type="PIRSR" id="PIRSR005739-1"/>
    </source>
</evidence>
<dbReference type="PIRSF" id="PIRSF005739">
    <property type="entry name" value="O-mtase"/>
    <property type="match status" value="1"/>
</dbReference>
<evidence type="ECO:0000256" key="1">
    <source>
        <dbReference type="ARBA" id="ARBA00022603"/>
    </source>
</evidence>
<organism evidence="7">
    <name type="scientific">Cyanothece sp. (strain PCC 7425 / ATCC 29141)</name>
    <dbReference type="NCBI Taxonomy" id="395961"/>
    <lineage>
        <taxon>Bacteria</taxon>
        <taxon>Bacillati</taxon>
        <taxon>Cyanobacteriota</taxon>
        <taxon>Cyanophyceae</taxon>
        <taxon>Gomontiellales</taxon>
        <taxon>Cyanothecaceae</taxon>
        <taxon>Cyanothece</taxon>
    </lineage>
</organism>
<dbReference type="eggNOG" id="COG2226">
    <property type="taxonomic scope" value="Bacteria"/>
</dbReference>
<dbReference type="PANTHER" id="PTHR43712">
    <property type="entry name" value="PUTATIVE (AFU_ORTHOLOGUE AFUA_4G14580)-RELATED"/>
    <property type="match status" value="1"/>
</dbReference>
<dbReference type="GO" id="GO:0046983">
    <property type="term" value="F:protein dimerization activity"/>
    <property type="evidence" value="ECO:0007669"/>
    <property type="project" value="InterPro"/>
</dbReference>
<dbReference type="OrthoDB" id="7418600at2"/>
<dbReference type="SUPFAM" id="SSF46785">
    <property type="entry name" value="Winged helix' DNA-binding domain"/>
    <property type="match status" value="1"/>
</dbReference>
<reference evidence="7" key="1">
    <citation type="submission" date="2009-01" db="EMBL/GenBank/DDBJ databases">
        <title>Complete sequence of chromosome Cyanothece sp. PCC 7425.</title>
        <authorList>
            <consortium name="US DOE Joint Genome Institute"/>
            <person name="Lucas S."/>
            <person name="Copeland A."/>
            <person name="Lapidus A."/>
            <person name="Glavina del Rio T."/>
            <person name="Dalin E."/>
            <person name="Tice H."/>
            <person name="Bruce D."/>
            <person name="Goodwin L."/>
            <person name="Pitluck S."/>
            <person name="Sims D."/>
            <person name="Meineke L."/>
            <person name="Brettin T."/>
            <person name="Detter J.C."/>
            <person name="Han C."/>
            <person name="Larimer F."/>
            <person name="Land M."/>
            <person name="Hauser L."/>
            <person name="Kyrpides N."/>
            <person name="Ovchinnikova G."/>
            <person name="Liberton M."/>
            <person name="Stoeckel J."/>
            <person name="Banerjee A."/>
            <person name="Singh A."/>
            <person name="Page L."/>
            <person name="Sato H."/>
            <person name="Zhao L."/>
            <person name="Sherman L."/>
            <person name="Pakrasi H."/>
            <person name="Richardson P."/>
        </authorList>
    </citation>
    <scope>NUCLEOTIDE SEQUENCE</scope>
    <source>
        <strain evidence="7">PCC 7425</strain>
    </source>
</reference>
<dbReference type="SUPFAM" id="SSF53335">
    <property type="entry name" value="S-adenosyl-L-methionine-dependent methyltransferases"/>
    <property type="match status" value="1"/>
</dbReference>
<dbReference type="Pfam" id="PF00891">
    <property type="entry name" value="Methyltransf_2"/>
    <property type="match status" value="1"/>
</dbReference>
<dbReference type="InterPro" id="IPR029063">
    <property type="entry name" value="SAM-dependent_MTases_sf"/>
</dbReference>
<dbReference type="HOGENOM" id="CLU_005533_12_0_3"/>
<dbReference type="PANTHER" id="PTHR43712:SF2">
    <property type="entry name" value="O-METHYLTRANSFERASE CICE"/>
    <property type="match status" value="1"/>
</dbReference>
<keyword evidence="1 7" id="KW-0489">Methyltransferase</keyword>
<dbReference type="STRING" id="395961.Cyan7425_0692"/>
<dbReference type="InterPro" id="IPR016461">
    <property type="entry name" value="COMT-like"/>
</dbReference>
<keyword evidence="3" id="KW-0949">S-adenosyl-L-methionine</keyword>
<proteinExistence type="predicted"/>